<keyword evidence="3" id="KW-1185">Reference proteome</keyword>
<comment type="caution">
    <text evidence="2">The sequence shown here is derived from an EMBL/GenBank/DDBJ whole genome shotgun (WGS) entry which is preliminary data.</text>
</comment>
<dbReference type="RefSeq" id="WP_119973658.1">
    <property type="nucleotide sequence ID" value="NZ_QZVS01000074.1"/>
</dbReference>
<keyword evidence="1" id="KW-1133">Transmembrane helix</keyword>
<gene>
    <name evidence="2" type="ORF">D6T64_07205</name>
</gene>
<dbReference type="AlphaFoldDB" id="A0A3A5MGT5"/>
<dbReference type="OrthoDB" id="5126396at2"/>
<feature type="transmembrane region" description="Helical" evidence="1">
    <location>
        <begin position="176"/>
        <end position="199"/>
    </location>
</feature>
<reference evidence="2 3" key="1">
    <citation type="submission" date="2018-09" db="EMBL/GenBank/DDBJ databases">
        <title>Novel species of Cryobacterium.</title>
        <authorList>
            <person name="Liu Q."/>
            <person name="Xin Y.-H."/>
        </authorList>
    </citation>
    <scope>NUCLEOTIDE SEQUENCE [LARGE SCALE GENOMIC DNA]</scope>
    <source>
        <strain evidence="2 3">Hh39</strain>
    </source>
</reference>
<keyword evidence="1" id="KW-0812">Transmembrane</keyword>
<organism evidence="2 3">
    <name type="scientific">Cryobacterium melibiosiphilum</name>
    <dbReference type="NCBI Taxonomy" id="995039"/>
    <lineage>
        <taxon>Bacteria</taxon>
        <taxon>Bacillati</taxon>
        <taxon>Actinomycetota</taxon>
        <taxon>Actinomycetes</taxon>
        <taxon>Micrococcales</taxon>
        <taxon>Microbacteriaceae</taxon>
        <taxon>Cryobacterium</taxon>
    </lineage>
</organism>
<proteinExistence type="predicted"/>
<evidence type="ECO:0000313" key="3">
    <source>
        <dbReference type="Proteomes" id="UP000272015"/>
    </source>
</evidence>
<evidence type="ECO:0000256" key="1">
    <source>
        <dbReference type="SAM" id="Phobius"/>
    </source>
</evidence>
<dbReference type="Proteomes" id="UP000272015">
    <property type="component" value="Unassembled WGS sequence"/>
</dbReference>
<protein>
    <submittedName>
        <fullName evidence="2">Uncharacterized protein</fullName>
    </submittedName>
</protein>
<dbReference type="EMBL" id="QZVS01000074">
    <property type="protein sequence ID" value="RJT89347.1"/>
    <property type="molecule type" value="Genomic_DNA"/>
</dbReference>
<accession>A0A3A5MGT5</accession>
<name>A0A3A5MGT5_9MICO</name>
<sequence length="369" mass="37136">MKFGGVTTEQVQELRDSVLTDAVKLADAREAYRGSGDVLDALWWRLHPFTPTPAGTPDPGAALPARQARVYARPCTATGGVAPTGAAGPVSTLAAAEQELRALEQRLALDAAALDSVVERMLAVATVGTGGGAAATDAQAAARDGAGVGAAARRGPPLTACSRGTSGRRWRRGLSVFALGAVVGSVCAALAATVAPWGAEPQAAADAASAPADTAVDATTAAALRIFTAATNWPDDAPPPLGAEYDPASIRSVLGAAPWSPGYGVYVAHRVGGDVCIIVQQNHRSVQTACTSPATLADRGLTVQASVATNAATNAEDGTATDATADAVLVTVDWRPDGSIVAQTSATETPAVTPYDLPAAPAPLGEFRS</sequence>
<evidence type="ECO:0000313" key="2">
    <source>
        <dbReference type="EMBL" id="RJT89347.1"/>
    </source>
</evidence>
<keyword evidence="1" id="KW-0472">Membrane</keyword>